<feature type="transmembrane region" description="Helical" evidence="7">
    <location>
        <begin position="19"/>
        <end position="52"/>
    </location>
</feature>
<comment type="subcellular location">
    <subcellularLocation>
        <location evidence="1">Cell membrane</location>
        <topology evidence="1">Multi-pass membrane protein</topology>
    </subcellularLocation>
</comment>
<evidence type="ECO:0000313" key="11">
    <source>
        <dbReference type="Proteomes" id="UP001211866"/>
    </source>
</evidence>
<dbReference type="Proteomes" id="UP001211866">
    <property type="component" value="Chromosome"/>
</dbReference>
<evidence type="ECO:0000313" key="10">
    <source>
        <dbReference type="Proteomes" id="UP000245216"/>
    </source>
</evidence>
<gene>
    <name evidence="8" type="ORF">DF183_07870</name>
    <name evidence="9" type="ORF">M2J83_04550</name>
</gene>
<dbReference type="GO" id="GO:0019646">
    <property type="term" value="P:aerobic electron transport chain"/>
    <property type="evidence" value="ECO:0007669"/>
    <property type="project" value="TreeGrafter"/>
</dbReference>
<dbReference type="Pfam" id="PF02322">
    <property type="entry name" value="Cyt_bd_oxida_II"/>
    <property type="match status" value="1"/>
</dbReference>
<dbReference type="Proteomes" id="UP000245216">
    <property type="component" value="Unassembled WGS sequence"/>
</dbReference>
<dbReference type="InterPro" id="IPR003317">
    <property type="entry name" value="Cyt-d_oxidase_su2"/>
</dbReference>
<keyword evidence="11" id="KW-1185">Reference proteome</keyword>
<dbReference type="PANTHER" id="PTHR43141:SF2">
    <property type="entry name" value="BLR3729 PROTEIN"/>
    <property type="match status" value="1"/>
</dbReference>
<comment type="similarity">
    <text evidence="2">Belongs to the cytochrome ubiquinol oxidase subunit 2 family.</text>
</comment>
<dbReference type="GO" id="GO:0009055">
    <property type="term" value="F:electron transfer activity"/>
    <property type="evidence" value="ECO:0007669"/>
    <property type="project" value="TreeGrafter"/>
</dbReference>
<keyword evidence="6 7" id="KW-0472">Membrane</keyword>
<feature type="transmembrane region" description="Helical" evidence="7">
    <location>
        <begin position="97"/>
        <end position="119"/>
    </location>
</feature>
<keyword evidence="4 7" id="KW-0812">Transmembrane</keyword>
<evidence type="ECO:0000256" key="6">
    <source>
        <dbReference type="ARBA" id="ARBA00023136"/>
    </source>
</evidence>
<evidence type="ECO:0000256" key="2">
    <source>
        <dbReference type="ARBA" id="ARBA00007543"/>
    </source>
</evidence>
<feature type="transmembrane region" description="Helical" evidence="7">
    <location>
        <begin position="233"/>
        <end position="256"/>
    </location>
</feature>
<feature type="transmembrane region" description="Helical" evidence="7">
    <location>
        <begin position="161"/>
        <end position="185"/>
    </location>
</feature>
<proteinExistence type="inferred from homology"/>
<feature type="transmembrane region" description="Helical" evidence="7">
    <location>
        <begin position="310"/>
        <end position="333"/>
    </location>
</feature>
<evidence type="ECO:0000256" key="4">
    <source>
        <dbReference type="ARBA" id="ARBA00022692"/>
    </source>
</evidence>
<protein>
    <submittedName>
        <fullName evidence="8">Cytochrome d ubiquinol oxidase subunit II</fullName>
    </submittedName>
</protein>
<organism evidence="8 10">
    <name type="scientific">Alcaligenes faecalis</name>
    <dbReference type="NCBI Taxonomy" id="511"/>
    <lineage>
        <taxon>Bacteria</taxon>
        <taxon>Pseudomonadati</taxon>
        <taxon>Pseudomonadota</taxon>
        <taxon>Betaproteobacteria</taxon>
        <taxon>Burkholderiales</taxon>
        <taxon>Alcaligenaceae</taxon>
        <taxon>Alcaligenes</taxon>
    </lineage>
</organism>
<reference evidence="8 10" key="1">
    <citation type="submission" date="2018-05" db="EMBL/GenBank/DDBJ databases">
        <title>Genome Sequence of an Efficient Indole-Degrading Bacterium, Alcaligenes sp.YBY.</title>
        <authorList>
            <person name="Yang B."/>
        </authorList>
    </citation>
    <scope>NUCLEOTIDE SEQUENCE [LARGE SCALE GENOMIC DNA]</scope>
    <source>
        <strain evidence="8 10">YBY</strain>
    </source>
</reference>
<accession>A0A2U2BKT6</accession>
<dbReference type="AlphaFoldDB" id="A0A2U2BKT6"/>
<dbReference type="EMBL" id="CP096916">
    <property type="protein sequence ID" value="WBM39104.1"/>
    <property type="molecule type" value="Genomic_DNA"/>
</dbReference>
<evidence type="ECO:0000256" key="1">
    <source>
        <dbReference type="ARBA" id="ARBA00004651"/>
    </source>
</evidence>
<keyword evidence="5 7" id="KW-1133">Transmembrane helix</keyword>
<reference evidence="8 10" key="2">
    <citation type="submission" date="2018-05" db="EMBL/GenBank/DDBJ databases">
        <authorList>
            <person name="Lanie J.A."/>
            <person name="Ng W.-L."/>
            <person name="Kazmierczak K.M."/>
            <person name="Andrzejewski T.M."/>
            <person name="Davidsen T.M."/>
            <person name="Wayne K.J."/>
            <person name="Tettelin H."/>
            <person name="Glass J.I."/>
            <person name="Rusch D."/>
            <person name="Podicherti R."/>
            <person name="Tsui H.-C.T."/>
            <person name="Winkler M.E."/>
        </authorList>
    </citation>
    <scope>NUCLEOTIDE SEQUENCE [LARGE SCALE GENOMIC DNA]</scope>
    <source>
        <strain evidence="8 10">YBY</strain>
    </source>
</reference>
<evidence type="ECO:0000256" key="3">
    <source>
        <dbReference type="ARBA" id="ARBA00022475"/>
    </source>
</evidence>
<dbReference type="GO" id="GO:0016682">
    <property type="term" value="F:oxidoreductase activity, acting on diphenols and related substances as donors, oxygen as acceptor"/>
    <property type="evidence" value="ECO:0007669"/>
    <property type="project" value="TreeGrafter"/>
</dbReference>
<dbReference type="GO" id="GO:0005886">
    <property type="term" value="C:plasma membrane"/>
    <property type="evidence" value="ECO:0007669"/>
    <property type="project" value="UniProtKB-SubCell"/>
</dbReference>
<feature type="transmembrane region" description="Helical" evidence="7">
    <location>
        <begin position="131"/>
        <end position="155"/>
    </location>
</feature>
<dbReference type="GO" id="GO:0070069">
    <property type="term" value="C:cytochrome complex"/>
    <property type="evidence" value="ECO:0007669"/>
    <property type="project" value="TreeGrafter"/>
</dbReference>
<evidence type="ECO:0000313" key="8">
    <source>
        <dbReference type="EMBL" id="PWE14623.1"/>
    </source>
</evidence>
<dbReference type="PANTHER" id="PTHR43141">
    <property type="entry name" value="CYTOCHROME BD2 SUBUNIT II"/>
    <property type="match status" value="1"/>
</dbReference>
<dbReference type="RefSeq" id="WP_063688557.1">
    <property type="nucleotide sequence ID" value="NZ_CAXOJJ010000009.1"/>
</dbReference>
<feature type="transmembrane region" description="Helical" evidence="7">
    <location>
        <begin position="206"/>
        <end position="227"/>
    </location>
</feature>
<name>A0A2U2BKT6_ALCFA</name>
<dbReference type="STRING" id="511.UZ73_06780"/>
<evidence type="ECO:0000256" key="7">
    <source>
        <dbReference type="SAM" id="Phobius"/>
    </source>
</evidence>
<reference evidence="9 11" key="3">
    <citation type="submission" date="2022-05" db="EMBL/GenBank/DDBJ databases">
        <title>Complete sequence of strain NY11312.</title>
        <authorList>
            <person name="Zhou D."/>
        </authorList>
    </citation>
    <scope>NUCLEOTIDE SEQUENCE [LARGE SCALE GENOMIC DNA]</scope>
    <source>
        <strain evidence="9 11">NY11312</strain>
    </source>
</reference>
<keyword evidence="3" id="KW-1003">Cell membrane</keyword>
<evidence type="ECO:0000256" key="5">
    <source>
        <dbReference type="ARBA" id="ARBA00022989"/>
    </source>
</evidence>
<evidence type="ECO:0000313" key="9">
    <source>
        <dbReference type="EMBL" id="WBM39104.1"/>
    </source>
</evidence>
<sequence length="349" mass="38417">MIDSFANALGLGAHDPAFWMPLAFLALFLLIIVAGTVLDGFDIGVGCLSLLAPDSLRPRMLSLLSPWRDANEFWLFLGLGLFVCAFPKAWGAVMGGLYEPLCALGVGVFARSVSFEFRLRAPVERQSRWQMGFALGSWLTAFSHGVLLAQVVVGFQSDAGYIWFSVFMGFCAIAAYCLLGASWLIMREAGELRARAVNWGRRSVRWFAAGAVGVSVVLAFVNAGVLLKWSDGPYWGLVLFLWALILSCFVSIEMSLQRMINSSYRTTTLPFLLTLFVMVSVMAGLAFSFFPYLILDEMTIWDAAAGVPALSLILSAIVITLPIVLIFNVWVYWRMFGLSRPPLPPSFKG</sequence>
<dbReference type="EMBL" id="QEXO01000002">
    <property type="protein sequence ID" value="PWE14623.1"/>
    <property type="molecule type" value="Genomic_DNA"/>
</dbReference>
<feature type="transmembrane region" description="Helical" evidence="7">
    <location>
        <begin position="268"/>
        <end position="290"/>
    </location>
</feature>